<protein>
    <submittedName>
        <fullName evidence="2">Uncharacterized protein</fullName>
    </submittedName>
</protein>
<sequence>MTYSIKEEVAWNLLEPYGTRMTRPKTSRAGGALEFDCSDALIEIFISIKPLPMSQRSCSSSRDRESQVARPQARTKGHAHDFMECIAASGDKLTRLKLFMFVNVVYFYSAAADHDLETEAGSPA</sequence>
<dbReference type="EMBL" id="VSWC01000171">
    <property type="protein sequence ID" value="KAA1070248.1"/>
    <property type="molecule type" value="Genomic_DNA"/>
</dbReference>
<feature type="region of interest" description="Disordered" evidence="1">
    <location>
        <begin position="54"/>
        <end position="75"/>
    </location>
</feature>
<keyword evidence="3" id="KW-1185">Reference proteome</keyword>
<gene>
    <name evidence="2" type="ORF">PGT21_005062</name>
</gene>
<dbReference type="Proteomes" id="UP000324748">
    <property type="component" value="Unassembled WGS sequence"/>
</dbReference>
<evidence type="ECO:0000313" key="3">
    <source>
        <dbReference type="Proteomes" id="UP000324748"/>
    </source>
</evidence>
<dbReference type="AlphaFoldDB" id="A0A5B0M2S2"/>
<reference evidence="2 3" key="1">
    <citation type="submission" date="2019-05" db="EMBL/GenBank/DDBJ databases">
        <title>Emergence of the Ug99 lineage of the wheat stem rust pathogen through somatic hybridization.</title>
        <authorList>
            <person name="Li F."/>
            <person name="Upadhyaya N.M."/>
            <person name="Sperschneider J."/>
            <person name="Matny O."/>
            <person name="Nguyen-Phuc H."/>
            <person name="Mago R."/>
            <person name="Raley C."/>
            <person name="Miller M.E."/>
            <person name="Silverstein K.A.T."/>
            <person name="Henningsen E."/>
            <person name="Hirsch C.D."/>
            <person name="Visser B."/>
            <person name="Pretorius Z.A."/>
            <person name="Steffenson B.J."/>
            <person name="Schwessinger B."/>
            <person name="Dodds P.N."/>
            <person name="Figueroa M."/>
        </authorList>
    </citation>
    <scope>NUCLEOTIDE SEQUENCE [LARGE SCALE GENOMIC DNA]</scope>
    <source>
        <strain evidence="2">21-0</strain>
    </source>
</reference>
<evidence type="ECO:0000313" key="2">
    <source>
        <dbReference type="EMBL" id="KAA1070248.1"/>
    </source>
</evidence>
<proteinExistence type="predicted"/>
<name>A0A5B0M2S2_PUCGR</name>
<comment type="caution">
    <text evidence="2">The sequence shown here is derived from an EMBL/GenBank/DDBJ whole genome shotgun (WGS) entry which is preliminary data.</text>
</comment>
<evidence type="ECO:0000256" key="1">
    <source>
        <dbReference type="SAM" id="MobiDB-lite"/>
    </source>
</evidence>
<accession>A0A5B0M2S2</accession>
<organism evidence="2 3">
    <name type="scientific">Puccinia graminis f. sp. tritici</name>
    <dbReference type="NCBI Taxonomy" id="56615"/>
    <lineage>
        <taxon>Eukaryota</taxon>
        <taxon>Fungi</taxon>
        <taxon>Dikarya</taxon>
        <taxon>Basidiomycota</taxon>
        <taxon>Pucciniomycotina</taxon>
        <taxon>Pucciniomycetes</taxon>
        <taxon>Pucciniales</taxon>
        <taxon>Pucciniaceae</taxon>
        <taxon>Puccinia</taxon>
    </lineage>
</organism>